<dbReference type="AlphaFoldDB" id="A0A165NHS7"/>
<dbReference type="Proteomes" id="UP000077266">
    <property type="component" value="Unassembled WGS sequence"/>
</dbReference>
<reference evidence="1 2" key="1">
    <citation type="journal article" date="2016" name="Mol. Biol. Evol.">
        <title>Comparative Genomics of Early-Diverging Mushroom-Forming Fungi Provides Insights into the Origins of Lignocellulose Decay Capabilities.</title>
        <authorList>
            <person name="Nagy L.G."/>
            <person name="Riley R."/>
            <person name="Tritt A."/>
            <person name="Adam C."/>
            <person name="Daum C."/>
            <person name="Floudas D."/>
            <person name="Sun H."/>
            <person name="Yadav J.S."/>
            <person name="Pangilinan J."/>
            <person name="Larsson K.H."/>
            <person name="Matsuura K."/>
            <person name="Barry K."/>
            <person name="Labutti K."/>
            <person name="Kuo R."/>
            <person name="Ohm R.A."/>
            <person name="Bhattacharya S.S."/>
            <person name="Shirouzu T."/>
            <person name="Yoshinaga Y."/>
            <person name="Martin F.M."/>
            <person name="Grigoriev I.V."/>
            <person name="Hibbett D.S."/>
        </authorList>
    </citation>
    <scope>NUCLEOTIDE SEQUENCE [LARGE SCALE GENOMIC DNA]</scope>
    <source>
        <strain evidence="1 2">HHB12029</strain>
    </source>
</reference>
<evidence type="ECO:0000313" key="2">
    <source>
        <dbReference type="Proteomes" id="UP000077266"/>
    </source>
</evidence>
<dbReference type="InParanoid" id="A0A165NHS7"/>
<organism evidence="1 2">
    <name type="scientific">Exidia glandulosa HHB12029</name>
    <dbReference type="NCBI Taxonomy" id="1314781"/>
    <lineage>
        <taxon>Eukaryota</taxon>
        <taxon>Fungi</taxon>
        <taxon>Dikarya</taxon>
        <taxon>Basidiomycota</taxon>
        <taxon>Agaricomycotina</taxon>
        <taxon>Agaricomycetes</taxon>
        <taxon>Auriculariales</taxon>
        <taxon>Exidiaceae</taxon>
        <taxon>Exidia</taxon>
    </lineage>
</organism>
<proteinExistence type="predicted"/>
<sequence>MPDTTADGAPVQETPEEELARLRNQVYQGELELEAQRRASYIIAVWRVSVMTAEAGLVPLDTTYILGP</sequence>
<dbReference type="EMBL" id="KV425898">
    <property type="protein sequence ID" value="KZW00767.1"/>
    <property type="molecule type" value="Genomic_DNA"/>
</dbReference>
<gene>
    <name evidence="1" type="ORF">EXIGLDRAFT_761323</name>
</gene>
<name>A0A165NHS7_EXIGL</name>
<protein>
    <submittedName>
        <fullName evidence="1">Uncharacterized protein</fullName>
    </submittedName>
</protein>
<accession>A0A165NHS7</accession>
<evidence type="ECO:0000313" key="1">
    <source>
        <dbReference type="EMBL" id="KZW00767.1"/>
    </source>
</evidence>
<keyword evidence="2" id="KW-1185">Reference proteome</keyword>